<dbReference type="AlphaFoldDB" id="A0AA89QAM3"/>
<dbReference type="GeneID" id="93842867"/>
<comment type="caution">
    <text evidence="2">The sequence shown here is derived from an EMBL/GenBank/DDBJ whole genome shotgun (WGS) entry which is preliminary data.</text>
</comment>
<evidence type="ECO:0000313" key="3">
    <source>
        <dbReference type="Proteomes" id="UP000579531"/>
    </source>
</evidence>
<evidence type="ECO:0000313" key="2">
    <source>
        <dbReference type="EMBL" id="MBB5815415.1"/>
    </source>
</evidence>
<dbReference type="Proteomes" id="UP000579531">
    <property type="component" value="Unassembled WGS sequence"/>
</dbReference>
<proteinExistence type="predicted"/>
<dbReference type="GO" id="GO:0006310">
    <property type="term" value="P:DNA recombination"/>
    <property type="evidence" value="ECO:0007669"/>
    <property type="project" value="InterPro"/>
</dbReference>
<dbReference type="GO" id="GO:0015074">
    <property type="term" value="P:DNA integration"/>
    <property type="evidence" value="ECO:0007669"/>
    <property type="project" value="InterPro"/>
</dbReference>
<dbReference type="RefSeq" id="WP_311241132.1">
    <property type="nucleotide sequence ID" value="NZ_BAABFE010000002.1"/>
</dbReference>
<gene>
    <name evidence="2" type="ORF">HNR72_006443</name>
</gene>
<organism evidence="2 3">
    <name type="scientific">Streptomyces collinus</name>
    <dbReference type="NCBI Taxonomy" id="42684"/>
    <lineage>
        <taxon>Bacteria</taxon>
        <taxon>Bacillati</taxon>
        <taxon>Actinomycetota</taxon>
        <taxon>Actinomycetes</taxon>
        <taxon>Kitasatosporales</taxon>
        <taxon>Streptomycetaceae</taxon>
        <taxon>Streptomyces</taxon>
    </lineage>
</organism>
<feature type="compositionally biased region" description="Basic residues" evidence="1">
    <location>
        <begin position="15"/>
        <end position="25"/>
    </location>
</feature>
<feature type="compositionally biased region" description="Basic and acidic residues" evidence="1">
    <location>
        <begin position="1"/>
        <end position="12"/>
    </location>
</feature>
<evidence type="ECO:0000256" key="1">
    <source>
        <dbReference type="SAM" id="MobiDB-lite"/>
    </source>
</evidence>
<feature type="region of interest" description="Disordered" evidence="1">
    <location>
        <begin position="1"/>
        <end position="25"/>
    </location>
</feature>
<reference evidence="2 3" key="1">
    <citation type="submission" date="2020-08" db="EMBL/GenBank/DDBJ databases">
        <title>Sequencing the genomes of 1000 actinobacteria strains.</title>
        <authorList>
            <person name="Klenk H.-P."/>
        </authorList>
    </citation>
    <scope>NUCLEOTIDE SEQUENCE [LARGE SCALE GENOMIC DNA]</scope>
    <source>
        <strain evidence="2 3">DSM 40129</strain>
    </source>
</reference>
<sequence>MADDVYRVHEQIHSNTHKPRKLKHHKAGEFREVPLPRSVREEMERYEEKHGTTKEGCLLCSPSGYYTEPMERHRVQRLFRDPRRW</sequence>
<dbReference type="GO" id="GO:0003677">
    <property type="term" value="F:DNA binding"/>
    <property type="evidence" value="ECO:0007669"/>
    <property type="project" value="InterPro"/>
</dbReference>
<accession>A0AA89QAM3</accession>
<name>A0AA89QAM3_STRCU</name>
<dbReference type="EMBL" id="JACHLX010000001">
    <property type="protein sequence ID" value="MBB5815415.1"/>
    <property type="molecule type" value="Genomic_DNA"/>
</dbReference>
<keyword evidence="3" id="KW-1185">Reference proteome</keyword>
<dbReference type="InterPro" id="IPR013762">
    <property type="entry name" value="Integrase-like_cat_sf"/>
</dbReference>
<protein>
    <submittedName>
        <fullName evidence="2">Uncharacterized protein</fullName>
    </submittedName>
</protein>
<dbReference type="Gene3D" id="1.10.443.10">
    <property type="entry name" value="Intergrase catalytic core"/>
    <property type="match status" value="1"/>
</dbReference>